<accession>M1N1A7</accession>
<name>M1N1A7_9CLOT</name>
<dbReference type="KEGG" id="csr:Cspa_c34960"/>
<dbReference type="RefSeq" id="WP_015393575.1">
    <property type="nucleotide sequence ID" value="NC_020291.1"/>
</dbReference>
<dbReference type="HOGENOM" id="CLU_1382039_0_0_9"/>
<evidence type="ECO:0000256" key="1">
    <source>
        <dbReference type="ARBA" id="ARBA00004651"/>
    </source>
</evidence>
<feature type="domain" description="ABC3 transporter permease C-terminal" evidence="7">
    <location>
        <begin position="72"/>
        <end position="190"/>
    </location>
</feature>
<dbReference type="PANTHER" id="PTHR47755">
    <property type="entry name" value="CELL DIVISION PROTEIN FTSX"/>
    <property type="match status" value="1"/>
</dbReference>
<gene>
    <name evidence="8" type="ORF">Cspa_c34960</name>
</gene>
<dbReference type="Proteomes" id="UP000011728">
    <property type="component" value="Chromosome"/>
</dbReference>
<evidence type="ECO:0000256" key="6">
    <source>
        <dbReference type="SAM" id="Phobius"/>
    </source>
</evidence>
<dbReference type="AlphaFoldDB" id="M1N1A7"/>
<dbReference type="PANTHER" id="PTHR47755:SF1">
    <property type="entry name" value="CELL DIVISION PROTEIN FTSX"/>
    <property type="match status" value="1"/>
</dbReference>
<evidence type="ECO:0000256" key="4">
    <source>
        <dbReference type="ARBA" id="ARBA00022989"/>
    </source>
</evidence>
<keyword evidence="9" id="KW-1185">Reference proteome</keyword>
<protein>
    <submittedName>
        <fullName evidence="8">Cell division protein</fullName>
    </submittedName>
</protein>
<keyword evidence="8" id="KW-0132">Cell division</keyword>
<proteinExistence type="predicted"/>
<dbReference type="EMBL" id="CP004121">
    <property type="protein sequence ID" value="AGF57257.1"/>
    <property type="molecule type" value="Genomic_DNA"/>
</dbReference>
<comment type="subcellular location">
    <subcellularLocation>
        <location evidence="1">Cell membrane</location>
        <topology evidence="1">Multi-pass membrane protein</topology>
    </subcellularLocation>
</comment>
<dbReference type="GO" id="GO:0051301">
    <property type="term" value="P:cell division"/>
    <property type="evidence" value="ECO:0007669"/>
    <property type="project" value="UniProtKB-KW"/>
</dbReference>
<dbReference type="eggNOG" id="COG2177">
    <property type="taxonomic scope" value="Bacteria"/>
</dbReference>
<sequence>MNINKFKYFFLDALKSLKRNITLTVFSVFTVSATIFIVGLFLIYLLSVNKNSATIFINNKGMSTVFELLEIAVFLIIPVVSLFLIVNAFKMAMFQRRYEVNIMKLVGATNWFIRWPFIIEGVFIGIVGVFVGNLSLFVIYTFIYTKVMAFTPELSLVQPSFIINTMLWPFAIVAAFIGSIGSLIALRKILKCGVWES</sequence>
<keyword evidence="5 6" id="KW-0472">Membrane</keyword>
<dbReference type="InterPro" id="IPR004513">
    <property type="entry name" value="FtsX"/>
</dbReference>
<feature type="transmembrane region" description="Helical" evidence="6">
    <location>
        <begin position="21"/>
        <end position="46"/>
    </location>
</feature>
<feature type="transmembrane region" description="Helical" evidence="6">
    <location>
        <begin position="122"/>
        <end position="145"/>
    </location>
</feature>
<feature type="transmembrane region" description="Helical" evidence="6">
    <location>
        <begin position="66"/>
        <end position="89"/>
    </location>
</feature>
<evidence type="ECO:0000256" key="3">
    <source>
        <dbReference type="ARBA" id="ARBA00022692"/>
    </source>
</evidence>
<feature type="transmembrane region" description="Helical" evidence="6">
    <location>
        <begin position="165"/>
        <end position="186"/>
    </location>
</feature>
<dbReference type="OrthoDB" id="9812531at2"/>
<dbReference type="STRING" id="36745.CLSAP_32580"/>
<keyword evidence="3 6" id="KW-0812">Transmembrane</keyword>
<reference evidence="8 9" key="1">
    <citation type="submission" date="2013-02" db="EMBL/GenBank/DDBJ databases">
        <title>Genome sequence of Clostridium saccharoperbutylacetonicum N1-4(HMT).</title>
        <authorList>
            <person name="Poehlein A."/>
            <person name="Daniel R."/>
        </authorList>
    </citation>
    <scope>NUCLEOTIDE SEQUENCE [LARGE SCALE GENOMIC DNA]</scope>
    <source>
        <strain evidence="9">N1-4(HMT)</strain>
    </source>
</reference>
<keyword evidence="4 6" id="KW-1133">Transmembrane helix</keyword>
<keyword evidence="8" id="KW-0131">Cell cycle</keyword>
<evidence type="ECO:0000313" key="9">
    <source>
        <dbReference type="Proteomes" id="UP000011728"/>
    </source>
</evidence>
<dbReference type="GO" id="GO:0005886">
    <property type="term" value="C:plasma membrane"/>
    <property type="evidence" value="ECO:0007669"/>
    <property type="project" value="UniProtKB-SubCell"/>
</dbReference>
<evidence type="ECO:0000313" key="8">
    <source>
        <dbReference type="EMBL" id="AGF57257.1"/>
    </source>
</evidence>
<evidence type="ECO:0000256" key="2">
    <source>
        <dbReference type="ARBA" id="ARBA00022475"/>
    </source>
</evidence>
<keyword evidence="2" id="KW-1003">Cell membrane</keyword>
<evidence type="ECO:0000256" key="5">
    <source>
        <dbReference type="ARBA" id="ARBA00023136"/>
    </source>
</evidence>
<dbReference type="InterPro" id="IPR003838">
    <property type="entry name" value="ABC3_permease_C"/>
</dbReference>
<evidence type="ECO:0000259" key="7">
    <source>
        <dbReference type="Pfam" id="PF02687"/>
    </source>
</evidence>
<dbReference type="PATRIC" id="fig|931276.5.peg.3522"/>
<dbReference type="Pfam" id="PF02687">
    <property type="entry name" value="FtsX"/>
    <property type="match status" value="1"/>
</dbReference>
<organism evidence="8 9">
    <name type="scientific">Clostridium saccharoperbutylacetonicum N1-4(HMT)</name>
    <dbReference type="NCBI Taxonomy" id="931276"/>
    <lineage>
        <taxon>Bacteria</taxon>
        <taxon>Bacillati</taxon>
        <taxon>Bacillota</taxon>
        <taxon>Clostridia</taxon>
        <taxon>Eubacteriales</taxon>
        <taxon>Clostridiaceae</taxon>
        <taxon>Clostridium</taxon>
    </lineage>
</organism>